<dbReference type="CDD" id="cd00200">
    <property type="entry name" value="WD40"/>
    <property type="match status" value="1"/>
</dbReference>
<dbReference type="SMART" id="SM00320">
    <property type="entry name" value="WD40"/>
    <property type="match status" value="6"/>
</dbReference>
<dbReference type="OrthoDB" id="5122891at2759"/>
<evidence type="ECO:0000256" key="2">
    <source>
        <dbReference type="ARBA" id="ARBA00022737"/>
    </source>
</evidence>
<dbReference type="InterPro" id="IPR015943">
    <property type="entry name" value="WD40/YVTN_repeat-like_dom_sf"/>
</dbReference>
<name>A0A0C9V3L4_9AGAM</name>
<feature type="region of interest" description="Disordered" evidence="4">
    <location>
        <begin position="309"/>
        <end position="336"/>
    </location>
</feature>
<keyword evidence="1 3" id="KW-0853">WD repeat</keyword>
<keyword evidence="2" id="KW-0677">Repeat</keyword>
<evidence type="ECO:0000259" key="5">
    <source>
        <dbReference type="Pfam" id="PF06985"/>
    </source>
</evidence>
<dbReference type="PANTHER" id="PTHR10622:SF10">
    <property type="entry name" value="HET DOMAIN-CONTAINING PROTEIN"/>
    <property type="match status" value="1"/>
</dbReference>
<dbReference type="Proteomes" id="UP000053820">
    <property type="component" value="Unassembled WGS sequence"/>
</dbReference>
<feature type="domain" description="Heterokaryon incompatibility" evidence="5">
    <location>
        <begin position="544"/>
        <end position="603"/>
    </location>
</feature>
<feature type="repeat" description="WD" evidence="3">
    <location>
        <begin position="100"/>
        <end position="131"/>
    </location>
</feature>
<protein>
    <recommendedName>
        <fullName evidence="5">Heterokaryon incompatibility domain-containing protein</fullName>
    </recommendedName>
</protein>
<dbReference type="PANTHER" id="PTHR10622">
    <property type="entry name" value="HET DOMAIN-CONTAINING PROTEIN"/>
    <property type="match status" value="1"/>
</dbReference>
<dbReference type="Pfam" id="PF00400">
    <property type="entry name" value="WD40"/>
    <property type="match status" value="5"/>
</dbReference>
<dbReference type="InterPro" id="IPR019775">
    <property type="entry name" value="WD40_repeat_CS"/>
</dbReference>
<evidence type="ECO:0000256" key="1">
    <source>
        <dbReference type="ARBA" id="ARBA00022574"/>
    </source>
</evidence>
<accession>A0A0C9V3L4</accession>
<dbReference type="PRINTS" id="PR00320">
    <property type="entry name" value="GPROTEINBRPT"/>
</dbReference>
<reference evidence="6 7" key="1">
    <citation type="submission" date="2014-04" db="EMBL/GenBank/DDBJ databases">
        <title>Evolutionary Origins and Diversification of the Mycorrhizal Mutualists.</title>
        <authorList>
            <consortium name="DOE Joint Genome Institute"/>
            <consortium name="Mycorrhizal Genomics Consortium"/>
            <person name="Kohler A."/>
            <person name="Kuo A."/>
            <person name="Nagy L.G."/>
            <person name="Floudas D."/>
            <person name="Copeland A."/>
            <person name="Barry K.W."/>
            <person name="Cichocki N."/>
            <person name="Veneault-Fourrey C."/>
            <person name="LaButti K."/>
            <person name="Lindquist E.A."/>
            <person name="Lipzen A."/>
            <person name="Lundell T."/>
            <person name="Morin E."/>
            <person name="Murat C."/>
            <person name="Riley R."/>
            <person name="Ohm R."/>
            <person name="Sun H."/>
            <person name="Tunlid A."/>
            <person name="Henrissat B."/>
            <person name="Grigoriev I.V."/>
            <person name="Hibbett D.S."/>
            <person name="Martin F."/>
        </authorList>
    </citation>
    <scope>NUCLEOTIDE SEQUENCE [LARGE SCALE GENOMIC DNA]</scope>
    <source>
        <strain evidence="6 7">MD-312</strain>
    </source>
</reference>
<dbReference type="InterPro" id="IPR020472">
    <property type="entry name" value="WD40_PAC1"/>
</dbReference>
<dbReference type="Gene3D" id="2.130.10.10">
    <property type="entry name" value="YVTN repeat-like/Quinoprotein amine dehydrogenase"/>
    <property type="match status" value="2"/>
</dbReference>
<evidence type="ECO:0000256" key="3">
    <source>
        <dbReference type="PROSITE-ProRule" id="PRU00221"/>
    </source>
</evidence>
<dbReference type="PROSITE" id="PS50082">
    <property type="entry name" value="WD_REPEATS_2"/>
    <property type="match status" value="3"/>
</dbReference>
<feature type="repeat" description="WD" evidence="3">
    <location>
        <begin position="264"/>
        <end position="305"/>
    </location>
</feature>
<dbReference type="InterPro" id="IPR010730">
    <property type="entry name" value="HET"/>
</dbReference>
<dbReference type="SUPFAM" id="SSF50978">
    <property type="entry name" value="WD40 repeat-like"/>
    <property type="match status" value="1"/>
</dbReference>
<dbReference type="EMBL" id="KN839878">
    <property type="protein sequence ID" value="KIJ59934.1"/>
    <property type="molecule type" value="Genomic_DNA"/>
</dbReference>
<gene>
    <name evidence="6" type="ORF">HYDPIDRAFT_139883</name>
</gene>
<sequence>MEEFKSATVPDKRLKGHTSVVTCLAFTPDGRQLITGSYDRRIRLWDLQSGEAIGEPIWNHKVSVLTVAVSPSGTRFSSGGGDDRILLCDTINRVVVAEPLHAHTNRVNSLCFSPDGTRLVSSSVGSIKIWDAVSIDLFLEIKMHSDVPAIAHSPTGTRIAGVCSDRTARVWDTTTGLQTACSPTGCADTHGIAWMLDGRTVVFASRACVSVWNTETSQVDQFGSDWVTDVRGLCISPNGKLLAVACESAVHLVDVETWTRLGLPFHHPRPAFCIAFSPDGRSLASGCADNDIYLWDMTSNVPLEEVSRLTSTPEKPSNVAVQLGAKQEPAPCDPELRHARRGRWGWSRLLNSCSNPQRLRFPSLLPKSQTTQAMPPIPPSKPSGTQADPAEQTTPDTGFERPAQDVVDEFVRYVMNEIPIHMIYLPTMMIVGRGFVHAHFKDRLREINEAAIRKERESIVPPWSRERAIRYLIQNLVSYAIFSHKWLDEGEPTYQQMTETNSPLVLASASNAHPSEGSRRAIRRIFANASASADAGSEPPKSEGLKKLQNCCRLARNFGLEFLWSDTCCIDKSSSAELDESIRSMFRWYRNASICIVHLNKTTVMEDLRQDEWLGRGWTLQELLAPKRMKFFNMKWEPLTDQEDDKEEDTPLMDLIVEATGIPEDDIYDFSPAPDHVDERMSWAAGRRTTRAEDVAYSLMGIFDVSIQIAYGEGAEHAFCRLVEAIMLAGGSSSVLNWAGQPAKHHSSRCLPSSPASYLGHPNLVTIGRLDLALTSSGFQVPLILLPLETIRPEFDGRPVTDIKFRCPELGIGDVQIDTRGFRFSAIPRQYALGIYHYIPPESSSNPGLPKELAAYLLERDEVPEGDASLLGLSRHHRSMDDGWRRIPTGFISCELPGVPDFASLWYVNRSCLQTLYL</sequence>
<dbReference type="PROSITE" id="PS50294">
    <property type="entry name" value="WD_REPEATS_REGION"/>
    <property type="match status" value="2"/>
</dbReference>
<feature type="region of interest" description="Disordered" evidence="4">
    <location>
        <begin position="366"/>
        <end position="402"/>
    </location>
</feature>
<dbReference type="HOGENOM" id="CLU_317355_0_0_1"/>
<dbReference type="InterPro" id="IPR001680">
    <property type="entry name" value="WD40_rpt"/>
</dbReference>
<dbReference type="AlphaFoldDB" id="A0A0C9V3L4"/>
<feature type="repeat" description="WD" evidence="3">
    <location>
        <begin position="14"/>
        <end position="55"/>
    </location>
</feature>
<feature type="compositionally biased region" description="Polar residues" evidence="4">
    <location>
        <begin position="382"/>
        <end position="396"/>
    </location>
</feature>
<evidence type="ECO:0000256" key="4">
    <source>
        <dbReference type="SAM" id="MobiDB-lite"/>
    </source>
</evidence>
<evidence type="ECO:0000313" key="6">
    <source>
        <dbReference type="EMBL" id="KIJ59934.1"/>
    </source>
</evidence>
<dbReference type="PROSITE" id="PS00678">
    <property type="entry name" value="WD_REPEATS_1"/>
    <property type="match status" value="2"/>
</dbReference>
<evidence type="ECO:0000313" key="7">
    <source>
        <dbReference type="Proteomes" id="UP000053820"/>
    </source>
</evidence>
<proteinExistence type="predicted"/>
<dbReference type="InterPro" id="IPR036322">
    <property type="entry name" value="WD40_repeat_dom_sf"/>
</dbReference>
<keyword evidence="7" id="KW-1185">Reference proteome</keyword>
<organism evidence="6 7">
    <name type="scientific">Hydnomerulius pinastri MD-312</name>
    <dbReference type="NCBI Taxonomy" id="994086"/>
    <lineage>
        <taxon>Eukaryota</taxon>
        <taxon>Fungi</taxon>
        <taxon>Dikarya</taxon>
        <taxon>Basidiomycota</taxon>
        <taxon>Agaricomycotina</taxon>
        <taxon>Agaricomycetes</taxon>
        <taxon>Agaricomycetidae</taxon>
        <taxon>Boletales</taxon>
        <taxon>Boletales incertae sedis</taxon>
        <taxon>Leucogyrophana</taxon>
    </lineage>
</organism>
<dbReference type="Pfam" id="PF06985">
    <property type="entry name" value="HET"/>
    <property type="match status" value="1"/>
</dbReference>